<reference evidence="2" key="2">
    <citation type="journal article" date="2012" name="PLoS ONE">
        <title>A Deeply Branching Thermophilic Bacterium with an Ancient Acetyl-CoA Pathway Dominates a Subsurface Ecosystem.</title>
        <authorList>
            <person name="Takami H."/>
            <person name="Noguchi H."/>
            <person name="Takaki Y."/>
            <person name="Uchiyama I."/>
            <person name="Toyoda A."/>
            <person name="Nishi S."/>
            <person name="Chee G.-J."/>
            <person name="Arai W."/>
            <person name="Nunoura T."/>
            <person name="Itoh T."/>
            <person name="Hattori M."/>
            <person name="Takai K."/>
        </authorList>
    </citation>
    <scope>NUCLEOTIDE SEQUENCE</scope>
</reference>
<dbReference type="Gene3D" id="2.160.20.10">
    <property type="entry name" value="Single-stranded right-handed beta-helix, Pectin lyase-like"/>
    <property type="match status" value="1"/>
</dbReference>
<dbReference type="InterPro" id="IPR012334">
    <property type="entry name" value="Pectin_lyas_fold"/>
</dbReference>
<reference evidence="2" key="1">
    <citation type="journal article" date="2005" name="Environ. Microbiol.">
        <title>Genetic and functional properties of uncultivated thermophilic crenarchaeotes from a subsurface gold mine as revealed by analysis of genome fragments.</title>
        <authorList>
            <person name="Nunoura T."/>
            <person name="Hirayama H."/>
            <person name="Takami H."/>
            <person name="Oida H."/>
            <person name="Nishi S."/>
            <person name="Shimamura S."/>
            <person name="Suzuki Y."/>
            <person name="Inagaki F."/>
            <person name="Takai K."/>
            <person name="Nealson K.H."/>
            <person name="Horikoshi K."/>
        </authorList>
    </citation>
    <scope>NUCLEOTIDE SEQUENCE</scope>
</reference>
<dbReference type="InterPro" id="IPR011050">
    <property type="entry name" value="Pectin_lyase_fold/virulence"/>
</dbReference>
<dbReference type="AlphaFoldDB" id="H5S9X9"/>
<gene>
    <name evidence="2" type="ORF">HGMM_F03H09C24</name>
</gene>
<name>H5S9X9_9BACT</name>
<dbReference type="EMBL" id="AP011644">
    <property type="protein sequence ID" value="BAL52965.1"/>
    <property type="molecule type" value="Genomic_DNA"/>
</dbReference>
<accession>H5S9X9</accession>
<dbReference type="Pfam" id="PF13229">
    <property type="entry name" value="Beta_helix"/>
    <property type="match status" value="1"/>
</dbReference>
<dbReference type="InterPro" id="IPR039448">
    <property type="entry name" value="Beta_helix"/>
</dbReference>
<feature type="domain" description="Right handed beta helix" evidence="1">
    <location>
        <begin position="119"/>
        <end position="187"/>
    </location>
</feature>
<organism evidence="2">
    <name type="scientific">uncultured Acetothermia bacterium</name>
    <dbReference type="NCBI Taxonomy" id="236499"/>
    <lineage>
        <taxon>Bacteria</taxon>
        <taxon>Candidatus Bipolaricaulota</taxon>
        <taxon>environmental samples</taxon>
    </lineage>
</organism>
<sequence>MRRCSLLGVGIAGLVVVGGLGLVGAQQAQPITVTCPTQSLQKAIDGATPGAEITVTGMCKENLYITKGLTLRAGTPGATLSSPTPYLPVVAVTNGKLFLLGEPGKPLTITGGDRGVVTIGKNAEVVLDQVTVKENIWGGVLVADGSAAIRNSTISNTGVGVAVLDRAEITNNTIKDNRGCGVWAVSKAQGWAVDAQVSGSGNTMGNNAGGDLCPSGPPGFSWPPNFKR</sequence>
<proteinExistence type="predicted"/>
<evidence type="ECO:0000313" key="2">
    <source>
        <dbReference type="EMBL" id="BAL52965.1"/>
    </source>
</evidence>
<dbReference type="SUPFAM" id="SSF51126">
    <property type="entry name" value="Pectin lyase-like"/>
    <property type="match status" value="1"/>
</dbReference>
<protein>
    <submittedName>
        <fullName evidence="2">Cell surface glycoprotein</fullName>
    </submittedName>
</protein>
<evidence type="ECO:0000259" key="1">
    <source>
        <dbReference type="Pfam" id="PF13229"/>
    </source>
</evidence>